<protein>
    <submittedName>
        <fullName evidence="1">Uncharacterized protein</fullName>
    </submittedName>
</protein>
<dbReference type="Proteomes" id="UP001231649">
    <property type="component" value="Chromosome 10"/>
</dbReference>
<dbReference type="EMBL" id="CM056786">
    <property type="protein sequence ID" value="KAJ8729338.1"/>
    <property type="molecule type" value="Genomic_DNA"/>
</dbReference>
<evidence type="ECO:0000313" key="2">
    <source>
        <dbReference type="Proteomes" id="UP001231649"/>
    </source>
</evidence>
<evidence type="ECO:0000313" key="1">
    <source>
        <dbReference type="EMBL" id="KAJ8729338.1"/>
    </source>
</evidence>
<name>A0ACC2R367_9NEOP</name>
<reference evidence="1" key="1">
    <citation type="submission" date="2023-03" db="EMBL/GenBank/DDBJ databases">
        <title>Chromosome-level genomes of two armyworms, Mythimna separata and Mythimna loreyi, provide insights into the biosynthesis and reception of sex pheromones.</title>
        <authorList>
            <person name="Zhao H."/>
        </authorList>
    </citation>
    <scope>NUCLEOTIDE SEQUENCE</scope>
    <source>
        <strain evidence="1">BeijingLab</strain>
    </source>
</reference>
<proteinExistence type="predicted"/>
<comment type="caution">
    <text evidence="1">The sequence shown here is derived from an EMBL/GenBank/DDBJ whole genome shotgun (WGS) entry which is preliminary data.</text>
</comment>
<organism evidence="1 2">
    <name type="scientific">Mythimna loreyi</name>
    <dbReference type="NCBI Taxonomy" id="667449"/>
    <lineage>
        <taxon>Eukaryota</taxon>
        <taxon>Metazoa</taxon>
        <taxon>Ecdysozoa</taxon>
        <taxon>Arthropoda</taxon>
        <taxon>Hexapoda</taxon>
        <taxon>Insecta</taxon>
        <taxon>Pterygota</taxon>
        <taxon>Neoptera</taxon>
        <taxon>Endopterygota</taxon>
        <taxon>Lepidoptera</taxon>
        <taxon>Glossata</taxon>
        <taxon>Ditrysia</taxon>
        <taxon>Noctuoidea</taxon>
        <taxon>Noctuidae</taxon>
        <taxon>Noctuinae</taxon>
        <taxon>Hadenini</taxon>
        <taxon>Mythimna</taxon>
    </lineage>
</organism>
<accession>A0ACC2R367</accession>
<gene>
    <name evidence="1" type="ORF">PYW08_000919</name>
</gene>
<sequence>MNNEIEDLAIIEGKHRKEKKELQAQIQALKKAAKNDKTKKKELTAEISRLEAEMDARHQQEIESVSPNQDIDNIADTVISNVENELSKVKISKAQKRRDKKSQQEKERDELIKQQEQENLHGPRNTELKAINSKLKERGLKILLIPSDGDCLYKAIAHQLTLTKQRELTVDNIRNLVANYIRQNKDDFLPFMTNPDTCEMMTSEEFEEYCSKIENTKTWGGQLEIRALSSSLKCPISVIQATGPGSIDQGTEYEGPPLVITYHRHMYGLGEHYNSTIHCETED</sequence>
<keyword evidence="2" id="KW-1185">Reference proteome</keyword>